<dbReference type="EnsemblMetazoa" id="CapteT44132">
    <property type="protein sequence ID" value="CapteP44132"/>
    <property type="gene ID" value="CapteG44132"/>
</dbReference>
<dbReference type="PROSITE" id="PS01032">
    <property type="entry name" value="PPM_1"/>
    <property type="match status" value="1"/>
</dbReference>
<keyword evidence="6" id="KW-0963">Cytoplasm</keyword>
<organism evidence="25">
    <name type="scientific">Capitella teleta</name>
    <name type="common">Polychaete worm</name>
    <dbReference type="NCBI Taxonomy" id="283909"/>
    <lineage>
        <taxon>Eukaryota</taxon>
        <taxon>Metazoa</taxon>
        <taxon>Spiralia</taxon>
        <taxon>Lophotrochozoa</taxon>
        <taxon>Annelida</taxon>
        <taxon>Polychaeta</taxon>
        <taxon>Sedentaria</taxon>
        <taxon>Scolecida</taxon>
        <taxon>Capitellidae</taxon>
        <taxon>Capitella</taxon>
    </lineage>
</organism>
<evidence type="ECO:0000256" key="21">
    <source>
        <dbReference type="ARBA" id="ARBA00078590"/>
    </source>
</evidence>
<evidence type="ECO:0000256" key="13">
    <source>
        <dbReference type="ARBA" id="ARBA00023211"/>
    </source>
</evidence>
<proteinExistence type="inferred from homology"/>
<keyword evidence="27" id="KW-1185">Reference proteome</keyword>
<reference evidence="25 27" key="2">
    <citation type="journal article" date="2013" name="Nature">
        <title>Insights into bilaterian evolution from three spiralian genomes.</title>
        <authorList>
            <person name="Simakov O."/>
            <person name="Marletaz F."/>
            <person name="Cho S.J."/>
            <person name="Edsinger-Gonzales E."/>
            <person name="Havlak P."/>
            <person name="Hellsten U."/>
            <person name="Kuo D.H."/>
            <person name="Larsson T."/>
            <person name="Lv J."/>
            <person name="Arendt D."/>
            <person name="Savage R."/>
            <person name="Osoegawa K."/>
            <person name="de Jong P."/>
            <person name="Grimwood J."/>
            <person name="Chapman J.A."/>
            <person name="Shapiro H."/>
            <person name="Aerts A."/>
            <person name="Otillar R.P."/>
            <person name="Terry A.Y."/>
            <person name="Boore J.L."/>
            <person name="Grigoriev I.V."/>
            <person name="Lindberg D.R."/>
            <person name="Seaver E.C."/>
            <person name="Weisblat D.A."/>
            <person name="Putnam N.H."/>
            <person name="Rokhsar D.S."/>
        </authorList>
    </citation>
    <scope>NUCLEOTIDE SEQUENCE</scope>
    <source>
        <strain evidence="25 27">I ESC-2004</strain>
    </source>
</reference>
<protein>
    <recommendedName>
        <fullName evidence="18">Protein phosphatase 1E</fullName>
        <ecNumber evidence="5">3.1.3.16</ecNumber>
    </recommendedName>
    <alternativeName>
        <fullName evidence="21">Ca(2+)/calmodulin-dependent protein kinase phosphatase N</fullName>
    </alternativeName>
    <alternativeName>
        <fullName evidence="19">CaMKP-nucleus</fullName>
    </alternativeName>
    <alternativeName>
        <fullName evidence="20">Partner of PIX 1</fullName>
    </alternativeName>
    <alternativeName>
        <fullName evidence="22">Partner of PIX-alpha</fullName>
    </alternativeName>
</protein>
<evidence type="ECO:0000256" key="8">
    <source>
        <dbReference type="ARBA" id="ARBA00022723"/>
    </source>
</evidence>
<evidence type="ECO:0000256" key="16">
    <source>
        <dbReference type="ARBA" id="ARBA00048336"/>
    </source>
</evidence>
<dbReference type="EMBL" id="AMQN01006277">
    <property type="status" value="NOT_ANNOTATED_CDS"/>
    <property type="molecule type" value="Genomic_DNA"/>
</dbReference>
<comment type="subcellular location">
    <subcellularLocation>
        <location evidence="4">Cytoplasm</location>
    </subcellularLocation>
    <subcellularLocation>
        <location evidence="3">Nucleus</location>
    </subcellularLocation>
</comment>
<dbReference type="GO" id="GO:0046872">
    <property type="term" value="F:metal ion binding"/>
    <property type="evidence" value="ECO:0007669"/>
    <property type="project" value="UniProtKB-KW"/>
</dbReference>
<comment type="cofactor">
    <cofactor evidence="1">
        <name>Mn(2+)</name>
        <dbReference type="ChEBI" id="CHEBI:29035"/>
    </cofactor>
</comment>
<comment type="subunit">
    <text evidence="17">Heterotrimer. Interacts with PAX1 and ARHGEF6 (or ARHGEF7).</text>
</comment>
<dbReference type="OMA" id="EYSTCDM"/>
<evidence type="ECO:0000256" key="20">
    <source>
        <dbReference type="ARBA" id="ARBA00075701"/>
    </source>
</evidence>
<dbReference type="Gene3D" id="3.60.40.10">
    <property type="entry name" value="PPM-type phosphatase domain"/>
    <property type="match status" value="1"/>
</dbReference>
<evidence type="ECO:0000256" key="3">
    <source>
        <dbReference type="ARBA" id="ARBA00004123"/>
    </source>
</evidence>
<evidence type="ECO:0000256" key="6">
    <source>
        <dbReference type="ARBA" id="ARBA00022490"/>
    </source>
</evidence>
<keyword evidence="13" id="KW-0464">Manganese</keyword>
<evidence type="ECO:0000256" key="17">
    <source>
        <dbReference type="ARBA" id="ARBA00063519"/>
    </source>
</evidence>
<evidence type="ECO:0000256" key="15">
    <source>
        <dbReference type="ARBA" id="ARBA00047761"/>
    </source>
</evidence>
<dbReference type="FunCoup" id="R7V0L3">
    <property type="interactions" value="707"/>
</dbReference>
<comment type="catalytic activity">
    <reaction evidence="15">
        <text>O-phospho-L-seryl-[protein] + H2O = L-seryl-[protein] + phosphate</text>
        <dbReference type="Rhea" id="RHEA:20629"/>
        <dbReference type="Rhea" id="RHEA-COMP:9863"/>
        <dbReference type="Rhea" id="RHEA-COMP:11604"/>
        <dbReference type="ChEBI" id="CHEBI:15377"/>
        <dbReference type="ChEBI" id="CHEBI:29999"/>
        <dbReference type="ChEBI" id="CHEBI:43474"/>
        <dbReference type="ChEBI" id="CHEBI:83421"/>
        <dbReference type="EC" id="3.1.3.16"/>
    </reaction>
</comment>
<evidence type="ECO:0000256" key="18">
    <source>
        <dbReference type="ARBA" id="ARBA00070214"/>
    </source>
</evidence>
<keyword evidence="8" id="KW-0479">Metal-binding</keyword>
<gene>
    <name evidence="25" type="ORF">CAPTEDRAFT_44132</name>
</gene>
<evidence type="ECO:0000256" key="14">
    <source>
        <dbReference type="ARBA" id="ARBA00023242"/>
    </source>
</evidence>
<comment type="similarity">
    <text evidence="23">Belongs to the PP2C family.</text>
</comment>
<keyword evidence="7" id="KW-0597">Phosphoprotein</keyword>
<dbReference type="PROSITE" id="PS51746">
    <property type="entry name" value="PPM_2"/>
    <property type="match status" value="1"/>
</dbReference>
<feature type="non-terminal residue" evidence="25">
    <location>
        <position position="274"/>
    </location>
</feature>
<evidence type="ECO:0000256" key="7">
    <source>
        <dbReference type="ARBA" id="ARBA00022553"/>
    </source>
</evidence>
<dbReference type="Pfam" id="PF00481">
    <property type="entry name" value="PP2C"/>
    <property type="match status" value="1"/>
</dbReference>
<dbReference type="STRING" id="283909.R7V0L3"/>
<comment type="catalytic activity">
    <reaction evidence="16">
        <text>O-phospho-L-threonyl-[protein] + H2O = L-threonyl-[protein] + phosphate</text>
        <dbReference type="Rhea" id="RHEA:47004"/>
        <dbReference type="Rhea" id="RHEA-COMP:11060"/>
        <dbReference type="Rhea" id="RHEA-COMP:11605"/>
        <dbReference type="ChEBI" id="CHEBI:15377"/>
        <dbReference type="ChEBI" id="CHEBI:30013"/>
        <dbReference type="ChEBI" id="CHEBI:43474"/>
        <dbReference type="ChEBI" id="CHEBI:61977"/>
        <dbReference type="EC" id="3.1.3.16"/>
    </reaction>
</comment>
<dbReference type="EC" id="3.1.3.16" evidence="5"/>
<reference evidence="27" key="1">
    <citation type="submission" date="2012-12" db="EMBL/GenBank/DDBJ databases">
        <authorList>
            <person name="Hellsten U."/>
            <person name="Grimwood J."/>
            <person name="Chapman J.A."/>
            <person name="Shapiro H."/>
            <person name="Aerts A."/>
            <person name="Otillar R.P."/>
            <person name="Terry A.Y."/>
            <person name="Boore J.L."/>
            <person name="Simakov O."/>
            <person name="Marletaz F."/>
            <person name="Cho S.-J."/>
            <person name="Edsinger-Gonzales E."/>
            <person name="Havlak P."/>
            <person name="Kuo D.-H."/>
            <person name="Larsson T."/>
            <person name="Lv J."/>
            <person name="Arendt D."/>
            <person name="Savage R."/>
            <person name="Osoegawa K."/>
            <person name="de Jong P."/>
            <person name="Lindberg D.R."/>
            <person name="Seaver E.C."/>
            <person name="Weisblat D.A."/>
            <person name="Putnam N.H."/>
            <person name="Grigoriev I.V."/>
            <person name="Rokhsar D.S."/>
        </authorList>
    </citation>
    <scope>NUCLEOTIDE SEQUENCE</scope>
    <source>
        <strain evidence="27">I ESC-2004</strain>
    </source>
</reference>
<dbReference type="CDD" id="cd00143">
    <property type="entry name" value="PP2Cc"/>
    <property type="match status" value="1"/>
</dbReference>
<dbReference type="GO" id="GO:0005634">
    <property type="term" value="C:nucleus"/>
    <property type="evidence" value="ECO:0007669"/>
    <property type="project" value="UniProtKB-SubCell"/>
</dbReference>
<dbReference type="GO" id="GO:0004722">
    <property type="term" value="F:protein serine/threonine phosphatase activity"/>
    <property type="evidence" value="ECO:0007669"/>
    <property type="project" value="UniProtKB-EC"/>
</dbReference>
<sequence>QWRTELPALAHFPSSPLMSAHALRNVRRKMEDRHVVFPHVQHLFPNPHSGSYHYYAVFDGHGGVEAASYAAAHLHCHLVKHPAFPTDIKTALHDAFVSTDENFVSKAKRENLRSGSTGVCAVLSENHLHIGWLGDSQALLVKGGTPITIMEPHKPERPDEKKRIEDLGGCVVWFGAWRVNGTLSVSRAIGDAEYKPYVSGEPDLCSIELTGDEDYLVLACDGLWDCVTEEQVVRHVHQHMQTKGRATLAQSIVKLAIESGSSDNISVIVVLLKD</sequence>
<evidence type="ECO:0000256" key="2">
    <source>
        <dbReference type="ARBA" id="ARBA00001946"/>
    </source>
</evidence>
<accession>R7V0L3</accession>
<dbReference type="FunFam" id="3.60.40.10:FF:000021">
    <property type="entry name" value="Protein phosphatase, Mg2+/Mn2+-dependent, 1E"/>
    <property type="match status" value="1"/>
</dbReference>
<dbReference type="SMART" id="SM00332">
    <property type="entry name" value="PP2Cc"/>
    <property type="match status" value="1"/>
</dbReference>
<reference evidence="26" key="3">
    <citation type="submission" date="2015-06" db="UniProtKB">
        <authorList>
            <consortium name="EnsemblMetazoa"/>
        </authorList>
    </citation>
    <scope>IDENTIFICATION</scope>
</reference>
<evidence type="ECO:0000313" key="27">
    <source>
        <dbReference type="Proteomes" id="UP000014760"/>
    </source>
</evidence>
<evidence type="ECO:0000256" key="5">
    <source>
        <dbReference type="ARBA" id="ARBA00013081"/>
    </source>
</evidence>
<feature type="domain" description="PPM-type phosphatase" evidence="24">
    <location>
        <begin position="17"/>
        <end position="272"/>
    </location>
</feature>
<keyword evidence="12 23" id="KW-0904">Protein phosphatase</keyword>
<evidence type="ECO:0000313" key="25">
    <source>
        <dbReference type="EMBL" id="ELU09747.1"/>
    </source>
</evidence>
<keyword evidence="9" id="KW-0677">Repeat</keyword>
<feature type="non-terminal residue" evidence="25">
    <location>
        <position position="1"/>
    </location>
</feature>
<evidence type="ECO:0000256" key="11">
    <source>
        <dbReference type="ARBA" id="ARBA00022842"/>
    </source>
</evidence>
<dbReference type="InterPro" id="IPR001932">
    <property type="entry name" value="PPM-type_phosphatase-like_dom"/>
</dbReference>
<name>R7V0L3_CAPTE</name>
<dbReference type="SUPFAM" id="SSF81606">
    <property type="entry name" value="PP2C-like"/>
    <property type="match status" value="1"/>
</dbReference>
<evidence type="ECO:0000259" key="24">
    <source>
        <dbReference type="PROSITE" id="PS51746"/>
    </source>
</evidence>
<evidence type="ECO:0000256" key="19">
    <source>
        <dbReference type="ARBA" id="ARBA00075580"/>
    </source>
</evidence>
<keyword evidence="10 23" id="KW-0378">Hydrolase</keyword>
<dbReference type="OrthoDB" id="10264738at2759"/>
<evidence type="ECO:0000256" key="9">
    <source>
        <dbReference type="ARBA" id="ARBA00022737"/>
    </source>
</evidence>
<evidence type="ECO:0000256" key="4">
    <source>
        <dbReference type="ARBA" id="ARBA00004496"/>
    </source>
</evidence>
<dbReference type="EMBL" id="KB297987">
    <property type="protein sequence ID" value="ELU09747.1"/>
    <property type="molecule type" value="Genomic_DNA"/>
</dbReference>
<evidence type="ECO:0000256" key="23">
    <source>
        <dbReference type="RuleBase" id="RU003465"/>
    </source>
</evidence>
<dbReference type="Proteomes" id="UP000014760">
    <property type="component" value="Unassembled WGS sequence"/>
</dbReference>
<dbReference type="HOGENOM" id="CLU_013173_15_0_1"/>
<dbReference type="PANTHER" id="PTHR47992">
    <property type="entry name" value="PROTEIN PHOSPHATASE"/>
    <property type="match status" value="1"/>
</dbReference>
<evidence type="ECO:0000256" key="12">
    <source>
        <dbReference type="ARBA" id="ARBA00022912"/>
    </source>
</evidence>
<keyword evidence="14" id="KW-0539">Nucleus</keyword>
<dbReference type="InterPro" id="IPR036457">
    <property type="entry name" value="PPM-type-like_dom_sf"/>
</dbReference>
<dbReference type="InterPro" id="IPR000222">
    <property type="entry name" value="PP2C_BS"/>
</dbReference>
<dbReference type="AlphaFoldDB" id="R7V0L3"/>
<evidence type="ECO:0000256" key="1">
    <source>
        <dbReference type="ARBA" id="ARBA00001936"/>
    </source>
</evidence>
<evidence type="ECO:0000256" key="22">
    <source>
        <dbReference type="ARBA" id="ARBA00079435"/>
    </source>
</evidence>
<dbReference type="GO" id="GO:0005737">
    <property type="term" value="C:cytoplasm"/>
    <property type="evidence" value="ECO:0007669"/>
    <property type="project" value="UniProtKB-SubCell"/>
</dbReference>
<evidence type="ECO:0000256" key="10">
    <source>
        <dbReference type="ARBA" id="ARBA00022801"/>
    </source>
</evidence>
<comment type="cofactor">
    <cofactor evidence="2">
        <name>Mg(2+)</name>
        <dbReference type="ChEBI" id="CHEBI:18420"/>
    </cofactor>
</comment>
<dbReference type="InterPro" id="IPR015655">
    <property type="entry name" value="PP2C"/>
</dbReference>
<evidence type="ECO:0000313" key="26">
    <source>
        <dbReference type="EnsemblMetazoa" id="CapteP44132"/>
    </source>
</evidence>
<keyword evidence="11" id="KW-0460">Magnesium</keyword>